<name>A0ABZ2YUY5_9BACT</name>
<dbReference type="InterPro" id="IPR017850">
    <property type="entry name" value="Alkaline_phosphatase_core_sf"/>
</dbReference>
<sequence>MMHLSATAQRDKRYKVLVLLTDDQRFNTIRALGNSDVQTPNMDRMVKDGTP</sequence>
<proteinExistence type="predicted"/>
<gene>
    <name evidence="1" type="ORF">WJU16_09570</name>
</gene>
<evidence type="ECO:0000313" key="1">
    <source>
        <dbReference type="EMBL" id="WZN43278.1"/>
    </source>
</evidence>
<dbReference type="RefSeq" id="WP_341838094.1">
    <property type="nucleotide sequence ID" value="NZ_CP149822.1"/>
</dbReference>
<evidence type="ECO:0008006" key="3">
    <source>
        <dbReference type="Google" id="ProtNLM"/>
    </source>
</evidence>
<accession>A0ABZ2YUY5</accession>
<dbReference type="Gene3D" id="3.40.720.10">
    <property type="entry name" value="Alkaline Phosphatase, subunit A"/>
    <property type="match status" value="1"/>
</dbReference>
<protein>
    <recommendedName>
        <fullName evidence="3">Sulfatase-like protein</fullName>
    </recommendedName>
</protein>
<reference evidence="2" key="1">
    <citation type="submission" date="2024-03" db="EMBL/GenBank/DDBJ databases">
        <title>Chitinophaga horti sp. nov., isolated from garden soil.</title>
        <authorList>
            <person name="Lee D.S."/>
            <person name="Han D.M."/>
            <person name="Baek J.H."/>
            <person name="Choi D.G."/>
            <person name="Jeon J.H."/>
            <person name="Jeon C.O."/>
        </authorList>
    </citation>
    <scope>NUCLEOTIDE SEQUENCE [LARGE SCALE GENOMIC DNA]</scope>
    <source>
        <strain evidence="2">GPA1</strain>
    </source>
</reference>
<evidence type="ECO:0000313" key="2">
    <source>
        <dbReference type="Proteomes" id="UP001485459"/>
    </source>
</evidence>
<dbReference type="Proteomes" id="UP001485459">
    <property type="component" value="Chromosome"/>
</dbReference>
<organism evidence="1 2">
    <name type="scientific">Chitinophaga pollutisoli</name>
    <dbReference type="NCBI Taxonomy" id="3133966"/>
    <lineage>
        <taxon>Bacteria</taxon>
        <taxon>Pseudomonadati</taxon>
        <taxon>Bacteroidota</taxon>
        <taxon>Chitinophagia</taxon>
        <taxon>Chitinophagales</taxon>
        <taxon>Chitinophagaceae</taxon>
        <taxon>Chitinophaga</taxon>
    </lineage>
</organism>
<dbReference type="SUPFAM" id="SSF53649">
    <property type="entry name" value="Alkaline phosphatase-like"/>
    <property type="match status" value="1"/>
</dbReference>
<keyword evidence="2" id="KW-1185">Reference proteome</keyword>
<dbReference type="EMBL" id="CP149822">
    <property type="protein sequence ID" value="WZN43278.1"/>
    <property type="molecule type" value="Genomic_DNA"/>
</dbReference>